<dbReference type="AlphaFoldDB" id="A0A252F7F4"/>
<evidence type="ECO:0000313" key="1">
    <source>
        <dbReference type="EMBL" id="OUM21590.1"/>
    </source>
</evidence>
<reference evidence="1 2" key="1">
    <citation type="submission" date="2017-05" db="EMBL/GenBank/DDBJ databases">
        <title>Butyricicoccus porcorum sp. nov. a butyrate-producing bacterium from the swine intestinal tract.</title>
        <authorList>
            <person name="Trachsel J."/>
            <person name="Humphrey S."/>
            <person name="Allen H.K."/>
        </authorList>
    </citation>
    <scope>NUCLEOTIDE SEQUENCE [LARGE SCALE GENOMIC DNA]</scope>
    <source>
        <strain evidence="1">BB10</strain>
    </source>
</reference>
<dbReference type="Proteomes" id="UP000194903">
    <property type="component" value="Unassembled WGS sequence"/>
</dbReference>
<sequence length="142" mass="16078">MNREEQNRVLGAVISLTYSLYPIEMTEERNALVRRALAALGEDCSTEQLDALLFDLHQSKYDLNPGCQCLFGKGYYPDDFTDNFRKLDRQDAVGAAARALFAALQTPHPDWDAALMYCAIRAIYNTEYGEERMETIRTQLGG</sequence>
<evidence type="ECO:0000313" key="2">
    <source>
        <dbReference type="Proteomes" id="UP000194903"/>
    </source>
</evidence>
<proteinExistence type="predicted"/>
<organism evidence="1 2">
    <name type="scientific">Butyricicoccus porcorum</name>
    <dbReference type="NCBI Taxonomy" id="1945634"/>
    <lineage>
        <taxon>Bacteria</taxon>
        <taxon>Bacillati</taxon>
        <taxon>Bacillota</taxon>
        <taxon>Clostridia</taxon>
        <taxon>Eubacteriales</taxon>
        <taxon>Butyricicoccaceae</taxon>
        <taxon>Butyricicoccus</taxon>
    </lineage>
</organism>
<dbReference type="EMBL" id="NHOC01000002">
    <property type="protein sequence ID" value="OUM21590.1"/>
    <property type="molecule type" value="Genomic_DNA"/>
</dbReference>
<name>A0A252F7F4_9FIRM</name>
<comment type="caution">
    <text evidence="1">The sequence shown here is derived from an EMBL/GenBank/DDBJ whole genome shotgun (WGS) entry which is preliminary data.</text>
</comment>
<accession>A0A252F7F4</accession>
<keyword evidence="2" id="KW-1185">Reference proteome</keyword>
<dbReference type="RefSeq" id="WP_087017684.1">
    <property type="nucleotide sequence ID" value="NZ_CP178353.1"/>
</dbReference>
<gene>
    <name evidence="1" type="ORF">CBW42_03230</name>
</gene>
<protein>
    <submittedName>
        <fullName evidence="1">Uncharacterized protein</fullName>
    </submittedName>
</protein>